<dbReference type="EMBL" id="JAAGNN010000018">
    <property type="protein sequence ID" value="KAF4077289.1"/>
    <property type="molecule type" value="Genomic_DNA"/>
</dbReference>
<dbReference type="Proteomes" id="UP000593565">
    <property type="component" value="Unassembled WGS sequence"/>
</dbReference>
<protein>
    <submittedName>
        <fullName evidence="1">Uncharacterized protein</fullName>
    </submittedName>
</protein>
<gene>
    <name evidence="1" type="ORF">AMELA_G00206390</name>
</gene>
<accession>A0A7J6A5S0</accession>
<name>A0A7J6A5S0_AMEME</name>
<comment type="caution">
    <text evidence="1">The sequence shown here is derived from an EMBL/GenBank/DDBJ whole genome shotgun (WGS) entry which is preliminary data.</text>
</comment>
<dbReference type="AlphaFoldDB" id="A0A7J6A5S0"/>
<evidence type="ECO:0000313" key="2">
    <source>
        <dbReference type="Proteomes" id="UP000593565"/>
    </source>
</evidence>
<keyword evidence="2" id="KW-1185">Reference proteome</keyword>
<reference evidence="1 2" key="1">
    <citation type="submission" date="2020-02" db="EMBL/GenBank/DDBJ databases">
        <title>A chromosome-scale genome assembly of the black bullhead catfish (Ameiurus melas).</title>
        <authorList>
            <person name="Wen M."/>
            <person name="Zham M."/>
            <person name="Cabau C."/>
            <person name="Klopp C."/>
            <person name="Donnadieu C."/>
            <person name="Roques C."/>
            <person name="Bouchez O."/>
            <person name="Lampietro C."/>
            <person name="Jouanno E."/>
            <person name="Herpin A."/>
            <person name="Louis A."/>
            <person name="Berthelot C."/>
            <person name="Parey E."/>
            <person name="Roest-Crollius H."/>
            <person name="Braasch I."/>
            <person name="Postlethwait J."/>
            <person name="Robinson-Rechavi M."/>
            <person name="Echchiki A."/>
            <person name="Begum T."/>
            <person name="Montfort J."/>
            <person name="Schartl M."/>
            <person name="Bobe J."/>
            <person name="Guiguen Y."/>
        </authorList>
    </citation>
    <scope>NUCLEOTIDE SEQUENCE [LARGE SCALE GENOMIC DNA]</scope>
    <source>
        <strain evidence="1">M_S1</strain>
        <tissue evidence="1">Blood</tissue>
    </source>
</reference>
<proteinExistence type="predicted"/>
<organism evidence="1 2">
    <name type="scientific">Ameiurus melas</name>
    <name type="common">Black bullhead</name>
    <name type="synonym">Silurus melas</name>
    <dbReference type="NCBI Taxonomy" id="219545"/>
    <lineage>
        <taxon>Eukaryota</taxon>
        <taxon>Metazoa</taxon>
        <taxon>Chordata</taxon>
        <taxon>Craniata</taxon>
        <taxon>Vertebrata</taxon>
        <taxon>Euteleostomi</taxon>
        <taxon>Actinopterygii</taxon>
        <taxon>Neopterygii</taxon>
        <taxon>Teleostei</taxon>
        <taxon>Ostariophysi</taxon>
        <taxon>Siluriformes</taxon>
        <taxon>Ictaluridae</taxon>
        <taxon>Ameiurus</taxon>
    </lineage>
</organism>
<sequence length="83" mass="9557">MFSPVLDFTLGFLYALAYAPDTLFTCLVQIRVSLCFHSRVISPDARACLRLRFVTMSKRIGDLDWMKHWCITQPCKNPDDTQA</sequence>
<evidence type="ECO:0000313" key="1">
    <source>
        <dbReference type="EMBL" id="KAF4077289.1"/>
    </source>
</evidence>